<feature type="domain" description="Fcf2 pre-rRNA processing C-terminal" evidence="4">
    <location>
        <begin position="221"/>
        <end position="314"/>
    </location>
</feature>
<comment type="caution">
    <text evidence="5">The sequence shown here is derived from an EMBL/GenBank/DDBJ whole genome shotgun (WGS) entry which is preliminary data.</text>
</comment>
<dbReference type="GO" id="GO:0005730">
    <property type="term" value="C:nucleolus"/>
    <property type="evidence" value="ECO:0007669"/>
    <property type="project" value="UniProtKB-SubCell"/>
</dbReference>
<dbReference type="PANTHER" id="PTHR21686">
    <property type="entry name" value="DEOXYNUCLEOTIDYLTRANSFERASE TERMINAL-INTERACTING PROTEIN 2"/>
    <property type="match status" value="1"/>
</dbReference>
<accession>A0A8H7BDQ2</accession>
<gene>
    <name evidence="5" type="ORF">EC973_005670</name>
</gene>
<feature type="compositionally biased region" description="Basic residues" evidence="3">
    <location>
        <begin position="328"/>
        <end position="342"/>
    </location>
</feature>
<evidence type="ECO:0000256" key="3">
    <source>
        <dbReference type="SAM" id="MobiDB-lite"/>
    </source>
</evidence>
<evidence type="ECO:0000313" key="6">
    <source>
        <dbReference type="Proteomes" id="UP000605846"/>
    </source>
</evidence>
<dbReference type="AlphaFoldDB" id="A0A8H7BDQ2"/>
<feature type="compositionally biased region" description="Acidic residues" evidence="3">
    <location>
        <begin position="88"/>
        <end position="121"/>
    </location>
</feature>
<organism evidence="5 6">
    <name type="scientific">Apophysomyces ossiformis</name>
    <dbReference type="NCBI Taxonomy" id="679940"/>
    <lineage>
        <taxon>Eukaryota</taxon>
        <taxon>Fungi</taxon>
        <taxon>Fungi incertae sedis</taxon>
        <taxon>Mucoromycota</taxon>
        <taxon>Mucoromycotina</taxon>
        <taxon>Mucoromycetes</taxon>
        <taxon>Mucorales</taxon>
        <taxon>Mucorineae</taxon>
        <taxon>Mucoraceae</taxon>
        <taxon>Apophysomyces</taxon>
    </lineage>
</organism>
<evidence type="ECO:0000259" key="4">
    <source>
        <dbReference type="Pfam" id="PF08698"/>
    </source>
</evidence>
<protein>
    <recommendedName>
        <fullName evidence="4">Fcf2 pre-rRNA processing C-terminal domain-containing protein</fullName>
    </recommendedName>
</protein>
<reference evidence="5" key="1">
    <citation type="submission" date="2020-01" db="EMBL/GenBank/DDBJ databases">
        <title>Genome Sequencing of Three Apophysomyces-Like Fungal Strains Confirms a Novel Fungal Genus in the Mucoromycota with divergent Burkholderia-like Endosymbiotic Bacteria.</title>
        <authorList>
            <person name="Stajich J.E."/>
            <person name="Macias A.M."/>
            <person name="Carter-House D."/>
            <person name="Lovett B."/>
            <person name="Kasson L.R."/>
            <person name="Berry K."/>
            <person name="Grigoriev I."/>
            <person name="Chang Y."/>
            <person name="Spatafora J."/>
            <person name="Kasson M.T."/>
        </authorList>
    </citation>
    <scope>NUCLEOTIDE SEQUENCE</scope>
    <source>
        <strain evidence="5">NRRL A-21654</strain>
    </source>
</reference>
<dbReference type="EMBL" id="JABAYA010000329">
    <property type="protein sequence ID" value="KAF7720957.1"/>
    <property type="molecule type" value="Genomic_DNA"/>
</dbReference>
<evidence type="ECO:0000313" key="5">
    <source>
        <dbReference type="EMBL" id="KAF7720957.1"/>
    </source>
</evidence>
<feature type="compositionally biased region" description="Basic and acidic residues" evidence="3">
    <location>
        <begin position="138"/>
        <end position="152"/>
    </location>
</feature>
<keyword evidence="6" id="KW-1185">Reference proteome</keyword>
<dbReference type="Pfam" id="PF08698">
    <property type="entry name" value="Fcf2"/>
    <property type="match status" value="1"/>
</dbReference>
<feature type="region of interest" description="Disordered" evidence="3">
    <location>
        <begin position="314"/>
        <end position="342"/>
    </location>
</feature>
<evidence type="ECO:0000256" key="1">
    <source>
        <dbReference type="ARBA" id="ARBA00004604"/>
    </source>
</evidence>
<feature type="region of interest" description="Disordered" evidence="3">
    <location>
        <begin position="202"/>
        <end position="234"/>
    </location>
</feature>
<dbReference type="GO" id="GO:0006396">
    <property type="term" value="P:RNA processing"/>
    <property type="evidence" value="ECO:0007669"/>
    <property type="project" value="TreeGrafter"/>
</dbReference>
<name>A0A8H7BDQ2_9FUNG</name>
<dbReference type="OrthoDB" id="427886at2759"/>
<sequence length="342" mass="39231">MLTRSRRKQLNNDSAASLENAQTEIANKKTTKQRRTKEPVIVIAENGARHSHDDKSEVIPQNGESEPTSDHEAREILADKPTQKDSETESDTESESENDDASDLDDSSDNSDNEDEDDDLDELLKNAESVLRAQQEVQKAKEDNDSNGEKKEVVFTKMDAGISIEDQLYIKTEKKKAQLIQNSVAVTDGKEATDKKALVTLKTSIDASKPPSRKERQQEREKTSGKGWFDMPRTEITPEIRRDLDILKMRHVIDRKRHYKKTGKAADPKYFQVGTIVEGPTEYFSSRMSKRERKGTILGELLADEESKNYYKRKFNETQERTNSGNKKYYKKLKQKRQQWAK</sequence>
<feature type="compositionally biased region" description="Polar residues" evidence="3">
    <location>
        <begin position="11"/>
        <end position="25"/>
    </location>
</feature>
<feature type="compositionally biased region" description="Basic and acidic residues" evidence="3">
    <location>
        <begin position="68"/>
        <end position="87"/>
    </location>
</feature>
<dbReference type="PANTHER" id="PTHR21686:SF12">
    <property type="entry name" value="DEOXYNUCLEOTIDYLTRANSFERASE TERMINAL-INTERACTING PROTEIN 2"/>
    <property type="match status" value="1"/>
</dbReference>
<dbReference type="InterPro" id="IPR014810">
    <property type="entry name" value="Fcf2_C"/>
</dbReference>
<dbReference type="Proteomes" id="UP000605846">
    <property type="component" value="Unassembled WGS sequence"/>
</dbReference>
<feature type="compositionally biased region" description="Basic and acidic residues" evidence="3">
    <location>
        <begin position="47"/>
        <end position="57"/>
    </location>
</feature>
<comment type="subcellular location">
    <subcellularLocation>
        <location evidence="1">Nucleus</location>
        <location evidence="1">Nucleolus</location>
    </subcellularLocation>
</comment>
<evidence type="ECO:0000256" key="2">
    <source>
        <dbReference type="ARBA" id="ARBA00023242"/>
    </source>
</evidence>
<proteinExistence type="predicted"/>
<feature type="region of interest" description="Disordered" evidence="3">
    <location>
        <begin position="1"/>
        <end position="152"/>
    </location>
</feature>
<dbReference type="GO" id="GO:0003723">
    <property type="term" value="F:RNA binding"/>
    <property type="evidence" value="ECO:0007669"/>
    <property type="project" value="TreeGrafter"/>
</dbReference>
<dbReference type="InterPro" id="IPR039883">
    <property type="entry name" value="Fcf2/DNTTIP2"/>
</dbReference>
<keyword evidence="2" id="KW-0539">Nucleus</keyword>
<feature type="compositionally biased region" description="Basic and acidic residues" evidence="3">
    <location>
        <begin position="212"/>
        <end position="224"/>
    </location>
</feature>